<evidence type="ECO:0000256" key="1">
    <source>
        <dbReference type="SAM" id="MobiDB-lite"/>
    </source>
</evidence>
<organism evidence="2 3">
    <name type="scientific">Steinernema glaseri</name>
    <dbReference type="NCBI Taxonomy" id="37863"/>
    <lineage>
        <taxon>Eukaryota</taxon>
        <taxon>Metazoa</taxon>
        <taxon>Ecdysozoa</taxon>
        <taxon>Nematoda</taxon>
        <taxon>Chromadorea</taxon>
        <taxon>Rhabditida</taxon>
        <taxon>Tylenchina</taxon>
        <taxon>Panagrolaimomorpha</taxon>
        <taxon>Strongyloidoidea</taxon>
        <taxon>Steinernematidae</taxon>
        <taxon>Steinernema</taxon>
    </lineage>
</organism>
<feature type="compositionally biased region" description="Polar residues" evidence="1">
    <location>
        <begin position="1"/>
        <end position="10"/>
    </location>
</feature>
<dbReference type="AlphaFoldDB" id="A0A1I7ZJE1"/>
<dbReference type="Proteomes" id="UP000095287">
    <property type="component" value="Unplaced"/>
</dbReference>
<protein>
    <submittedName>
        <fullName evidence="3">TFIIIC_sub6 domain-containing protein</fullName>
    </submittedName>
</protein>
<evidence type="ECO:0000313" key="3">
    <source>
        <dbReference type="WBParaSite" id="L893_g2701.t1"/>
    </source>
</evidence>
<keyword evidence="2" id="KW-1185">Reference proteome</keyword>
<feature type="region of interest" description="Disordered" evidence="1">
    <location>
        <begin position="1"/>
        <end position="21"/>
    </location>
</feature>
<proteinExistence type="predicted"/>
<reference evidence="3" key="1">
    <citation type="submission" date="2016-11" db="UniProtKB">
        <authorList>
            <consortium name="WormBaseParasite"/>
        </authorList>
    </citation>
    <scope>IDENTIFICATION</scope>
</reference>
<evidence type="ECO:0000313" key="2">
    <source>
        <dbReference type="Proteomes" id="UP000095287"/>
    </source>
</evidence>
<sequence length="99" mass="11100">MAPSTTTADKPQNENSHDDVSHLAKEITLDCKKVKVTAITNELYSDETVKANSLRLQQEPYGRLGSFWIFGNSQFRLRGPTSTVDAIRHQESELPPNDL</sequence>
<accession>A0A1I7ZJE1</accession>
<dbReference type="WBParaSite" id="L893_g2701.t1">
    <property type="protein sequence ID" value="L893_g2701.t1"/>
    <property type="gene ID" value="L893_g2701"/>
</dbReference>
<feature type="compositionally biased region" description="Basic and acidic residues" evidence="1">
    <location>
        <begin position="11"/>
        <end position="21"/>
    </location>
</feature>
<name>A0A1I7ZJE1_9BILA</name>